<dbReference type="Gramene" id="Pp3c5_26001V3.1">
    <property type="protein sequence ID" value="PAC:32954281.CDS.1"/>
    <property type="gene ID" value="Pp3c5_26001"/>
</dbReference>
<evidence type="ECO:0000313" key="3">
    <source>
        <dbReference type="Proteomes" id="UP000006727"/>
    </source>
</evidence>
<accession>A0A2K1KL48</accession>
<keyword evidence="3" id="KW-1185">Reference proteome</keyword>
<reference evidence="2" key="3">
    <citation type="submission" date="2020-12" db="UniProtKB">
        <authorList>
            <consortium name="EnsemblPlants"/>
        </authorList>
    </citation>
    <scope>IDENTIFICATION</scope>
</reference>
<evidence type="ECO:0000313" key="1">
    <source>
        <dbReference type="EMBL" id="PNR54499.1"/>
    </source>
</evidence>
<dbReference type="Proteomes" id="UP000006727">
    <property type="component" value="Chromosome 5"/>
</dbReference>
<organism evidence="1">
    <name type="scientific">Physcomitrium patens</name>
    <name type="common">Spreading-leaved earth moss</name>
    <name type="synonym">Physcomitrella patens</name>
    <dbReference type="NCBI Taxonomy" id="3218"/>
    <lineage>
        <taxon>Eukaryota</taxon>
        <taxon>Viridiplantae</taxon>
        <taxon>Streptophyta</taxon>
        <taxon>Embryophyta</taxon>
        <taxon>Bryophyta</taxon>
        <taxon>Bryophytina</taxon>
        <taxon>Bryopsida</taxon>
        <taxon>Funariidae</taxon>
        <taxon>Funariales</taxon>
        <taxon>Funariaceae</taxon>
        <taxon>Physcomitrium</taxon>
    </lineage>
</organism>
<dbReference type="Gramene" id="Pp3c5_26001V3.2">
    <property type="protein sequence ID" value="PAC:32954282.CDS.1"/>
    <property type="gene ID" value="Pp3c5_26001"/>
</dbReference>
<reference evidence="1 3" key="2">
    <citation type="journal article" date="2018" name="Plant J.">
        <title>The Physcomitrella patens chromosome-scale assembly reveals moss genome structure and evolution.</title>
        <authorList>
            <person name="Lang D."/>
            <person name="Ullrich K.K."/>
            <person name="Murat F."/>
            <person name="Fuchs J."/>
            <person name="Jenkins J."/>
            <person name="Haas F.B."/>
            <person name="Piednoel M."/>
            <person name="Gundlach H."/>
            <person name="Van Bel M."/>
            <person name="Meyberg R."/>
            <person name="Vives C."/>
            <person name="Morata J."/>
            <person name="Symeonidi A."/>
            <person name="Hiss M."/>
            <person name="Muchero W."/>
            <person name="Kamisugi Y."/>
            <person name="Saleh O."/>
            <person name="Blanc G."/>
            <person name="Decker E.L."/>
            <person name="van Gessel N."/>
            <person name="Grimwood J."/>
            <person name="Hayes R.D."/>
            <person name="Graham S.W."/>
            <person name="Gunter L.E."/>
            <person name="McDaniel S.F."/>
            <person name="Hoernstein S.N.W."/>
            <person name="Larsson A."/>
            <person name="Li F.W."/>
            <person name="Perroud P.F."/>
            <person name="Phillips J."/>
            <person name="Ranjan P."/>
            <person name="Rokshar D.S."/>
            <person name="Rothfels C.J."/>
            <person name="Schneider L."/>
            <person name="Shu S."/>
            <person name="Stevenson D.W."/>
            <person name="Thummler F."/>
            <person name="Tillich M."/>
            <person name="Villarreal Aguilar J.C."/>
            <person name="Widiez T."/>
            <person name="Wong G.K."/>
            <person name="Wymore A."/>
            <person name="Zhang Y."/>
            <person name="Zimmer A.D."/>
            <person name="Quatrano R.S."/>
            <person name="Mayer K.F.X."/>
            <person name="Goodstein D."/>
            <person name="Casacuberta J.M."/>
            <person name="Vandepoele K."/>
            <person name="Reski R."/>
            <person name="Cuming A.C."/>
            <person name="Tuskan G.A."/>
            <person name="Maumus F."/>
            <person name="Salse J."/>
            <person name="Schmutz J."/>
            <person name="Rensing S.A."/>
        </authorList>
    </citation>
    <scope>NUCLEOTIDE SEQUENCE [LARGE SCALE GENOMIC DNA]</scope>
    <source>
        <strain evidence="2 3">cv. Gransden 2004</strain>
    </source>
</reference>
<dbReference type="EnsemblPlants" id="Pp3c5_26001V3.1">
    <property type="protein sequence ID" value="PAC:32954281.CDS.1"/>
    <property type="gene ID" value="Pp3c5_26001"/>
</dbReference>
<proteinExistence type="predicted"/>
<protein>
    <submittedName>
        <fullName evidence="1 2">Uncharacterized protein</fullName>
    </submittedName>
</protein>
<gene>
    <name evidence="1" type="ORF">PHYPA_008176</name>
</gene>
<dbReference type="EMBL" id="ABEU02000005">
    <property type="protein sequence ID" value="PNR54499.1"/>
    <property type="molecule type" value="Genomic_DNA"/>
</dbReference>
<reference evidence="1 3" key="1">
    <citation type="journal article" date="2008" name="Science">
        <title>The Physcomitrella genome reveals evolutionary insights into the conquest of land by plants.</title>
        <authorList>
            <person name="Rensing S."/>
            <person name="Lang D."/>
            <person name="Zimmer A."/>
            <person name="Terry A."/>
            <person name="Salamov A."/>
            <person name="Shapiro H."/>
            <person name="Nishiyama T."/>
            <person name="Perroud P.-F."/>
            <person name="Lindquist E."/>
            <person name="Kamisugi Y."/>
            <person name="Tanahashi T."/>
            <person name="Sakakibara K."/>
            <person name="Fujita T."/>
            <person name="Oishi K."/>
            <person name="Shin-I T."/>
            <person name="Kuroki Y."/>
            <person name="Toyoda A."/>
            <person name="Suzuki Y."/>
            <person name="Hashimoto A."/>
            <person name="Yamaguchi K."/>
            <person name="Sugano A."/>
            <person name="Kohara Y."/>
            <person name="Fujiyama A."/>
            <person name="Anterola A."/>
            <person name="Aoki S."/>
            <person name="Ashton N."/>
            <person name="Barbazuk W.B."/>
            <person name="Barker E."/>
            <person name="Bennetzen J."/>
            <person name="Bezanilla M."/>
            <person name="Blankenship R."/>
            <person name="Cho S.H."/>
            <person name="Dutcher S."/>
            <person name="Estelle M."/>
            <person name="Fawcett J.A."/>
            <person name="Gundlach H."/>
            <person name="Hanada K."/>
            <person name="Heyl A."/>
            <person name="Hicks K.A."/>
            <person name="Hugh J."/>
            <person name="Lohr M."/>
            <person name="Mayer K."/>
            <person name="Melkozernov A."/>
            <person name="Murata T."/>
            <person name="Nelson D."/>
            <person name="Pils B."/>
            <person name="Prigge M."/>
            <person name="Reiss B."/>
            <person name="Renner T."/>
            <person name="Rombauts S."/>
            <person name="Rushton P."/>
            <person name="Sanderfoot A."/>
            <person name="Schween G."/>
            <person name="Shiu S.-H."/>
            <person name="Stueber K."/>
            <person name="Theodoulou F.L."/>
            <person name="Tu H."/>
            <person name="Van de Peer Y."/>
            <person name="Verrier P.J."/>
            <person name="Waters E."/>
            <person name="Wood A."/>
            <person name="Yang L."/>
            <person name="Cove D."/>
            <person name="Cuming A."/>
            <person name="Hasebe M."/>
            <person name="Lucas S."/>
            <person name="Mishler D.B."/>
            <person name="Reski R."/>
            <person name="Grigoriev I."/>
            <person name="Quatrano R.S."/>
            <person name="Boore J.L."/>
        </authorList>
    </citation>
    <scope>NUCLEOTIDE SEQUENCE [LARGE SCALE GENOMIC DNA]</scope>
    <source>
        <strain evidence="2 3">cv. Gransden 2004</strain>
    </source>
</reference>
<dbReference type="AlphaFoldDB" id="A0A2K1KL48"/>
<dbReference type="EnsemblPlants" id="Pp3c5_26001V3.2">
    <property type="protein sequence ID" value="PAC:32954282.CDS.1"/>
    <property type="gene ID" value="Pp3c5_26001"/>
</dbReference>
<dbReference type="InParanoid" id="A0A2K1KL48"/>
<name>A0A2K1KL48_PHYPA</name>
<sequence>MRWRGTVRTHSHPVKIWVRPDDLGDARDYCGFLLQYRLAKWGDGVSKERMNGELLWFDHSHRDLAADNPICPGTALGFADSGFCTGKGK</sequence>
<evidence type="ECO:0000313" key="2">
    <source>
        <dbReference type="EnsemblPlants" id="PAC:32954281.CDS.1"/>
    </source>
</evidence>